<evidence type="ECO:0000256" key="5">
    <source>
        <dbReference type="ARBA" id="ARBA00023172"/>
    </source>
</evidence>
<dbReference type="RefSeq" id="WP_272740573.1">
    <property type="nucleotide sequence ID" value="NZ_JAQQKW010000003.1"/>
</dbReference>
<reference evidence="8 9" key="1">
    <citation type="submission" date="2023-01" db="EMBL/GenBank/DDBJ databases">
        <title>Novel species of the genus Asticcacaulis isolated from rivers.</title>
        <authorList>
            <person name="Lu H."/>
        </authorList>
    </citation>
    <scope>NUCLEOTIDE SEQUENCE [LARGE SCALE GENOMIC DNA]</scope>
    <source>
        <strain evidence="8 9">DXS10W</strain>
    </source>
</reference>
<evidence type="ECO:0000256" key="4">
    <source>
        <dbReference type="ARBA" id="ARBA00023054"/>
    </source>
</evidence>
<keyword evidence="7" id="KW-0472">Membrane</keyword>
<gene>
    <name evidence="8" type="primary">rmuC</name>
    <name evidence="8" type="ORF">PQU94_06045</name>
</gene>
<keyword evidence="9" id="KW-1185">Reference proteome</keyword>
<organism evidence="8 9">
    <name type="scientific">Asticcacaulis currens</name>
    <dbReference type="NCBI Taxonomy" id="2984210"/>
    <lineage>
        <taxon>Bacteria</taxon>
        <taxon>Pseudomonadati</taxon>
        <taxon>Pseudomonadota</taxon>
        <taxon>Alphaproteobacteria</taxon>
        <taxon>Caulobacterales</taxon>
        <taxon>Caulobacteraceae</taxon>
        <taxon>Asticcacaulis</taxon>
    </lineage>
</organism>
<evidence type="ECO:0000256" key="3">
    <source>
        <dbReference type="ARBA" id="ARBA00021840"/>
    </source>
</evidence>
<comment type="similarity">
    <text evidence="2">Belongs to the RmuC family.</text>
</comment>
<comment type="caution">
    <text evidence="8">The sequence shown here is derived from an EMBL/GenBank/DDBJ whole genome shotgun (WGS) entry which is preliminary data.</text>
</comment>
<dbReference type="EMBL" id="JAQQKW010000003">
    <property type="protein sequence ID" value="MDC7693843.1"/>
    <property type="molecule type" value="Genomic_DNA"/>
</dbReference>
<keyword evidence="4 6" id="KW-0175">Coiled coil</keyword>
<feature type="coiled-coil region" evidence="6">
    <location>
        <begin position="29"/>
        <end position="93"/>
    </location>
</feature>
<evidence type="ECO:0000256" key="2">
    <source>
        <dbReference type="ARBA" id="ARBA00009840"/>
    </source>
</evidence>
<dbReference type="Pfam" id="PF02646">
    <property type="entry name" value="RmuC"/>
    <property type="match status" value="1"/>
</dbReference>
<evidence type="ECO:0000313" key="9">
    <source>
        <dbReference type="Proteomes" id="UP001216595"/>
    </source>
</evidence>
<keyword evidence="5" id="KW-0233">DNA recombination</keyword>
<evidence type="ECO:0000256" key="1">
    <source>
        <dbReference type="ARBA" id="ARBA00003416"/>
    </source>
</evidence>
<feature type="transmembrane region" description="Helical" evidence="7">
    <location>
        <begin position="6"/>
        <end position="25"/>
    </location>
</feature>
<name>A0ABT5ICD0_9CAUL</name>
<comment type="function">
    <text evidence="1">Involved in DNA recombination.</text>
</comment>
<proteinExistence type="inferred from homology"/>
<evidence type="ECO:0000313" key="8">
    <source>
        <dbReference type="EMBL" id="MDC7693843.1"/>
    </source>
</evidence>
<evidence type="ECO:0000256" key="7">
    <source>
        <dbReference type="SAM" id="Phobius"/>
    </source>
</evidence>
<dbReference type="InterPro" id="IPR003798">
    <property type="entry name" value="DNA_recombination_RmuC"/>
</dbReference>
<keyword evidence="7" id="KW-0812">Transmembrane</keyword>
<sequence>MNFESVALIASVFASLVLGGGYYLAFQETRRLRERNEDLSDQLRDAAAEVSQLKERTRNLEDARAAMSEHFRAASQQALSQSTEALLKRAEENFAAREKLALERMGHTLKPVAETLGRFEAQVKEMEESRAKDTGGLKEQITHLMQASVATREVTQKLANALRRGAGVQGRWGEETLRNVLESAGLSKHFDFVEQQNLDTDMGRRRPDVTVKLPGGVFVIDAKANLTAYLEAIEATDEGIREEALQRHARALQQHVRDLSAKAYWDQFREQSPDFVAMFVPGDGILSMALERMPHLMTEAMDRKVIIVTPTTLFALCKAVAYGWRAEEQIHNAHEVAAVGRELYSRLSVMGGHVAALGKNLGSAVDKYNAFVGSLESQVLTQARRFEDLKVSHEGKEIVEAAPLDVQTRPLSKLTVVQSGAGE</sequence>
<evidence type="ECO:0000256" key="6">
    <source>
        <dbReference type="SAM" id="Coils"/>
    </source>
</evidence>
<dbReference type="PANTHER" id="PTHR30563:SF0">
    <property type="entry name" value="DNA RECOMBINATION PROTEIN RMUC"/>
    <property type="match status" value="1"/>
</dbReference>
<dbReference type="Proteomes" id="UP001216595">
    <property type="component" value="Unassembled WGS sequence"/>
</dbReference>
<protein>
    <recommendedName>
        <fullName evidence="3">DNA recombination protein RmuC homolog</fullName>
    </recommendedName>
</protein>
<dbReference type="PANTHER" id="PTHR30563">
    <property type="entry name" value="DNA RECOMBINATION PROTEIN RMUC"/>
    <property type="match status" value="1"/>
</dbReference>
<accession>A0ABT5ICD0</accession>
<keyword evidence="7" id="KW-1133">Transmembrane helix</keyword>